<evidence type="ECO:0000313" key="2">
    <source>
        <dbReference type="Proteomes" id="UP001419268"/>
    </source>
</evidence>
<accession>A0AAP0KAL6</accession>
<proteinExistence type="predicted"/>
<keyword evidence="2" id="KW-1185">Reference proteome</keyword>
<dbReference type="AlphaFoldDB" id="A0AAP0KAL6"/>
<protein>
    <submittedName>
        <fullName evidence="1">Uncharacterized protein</fullName>
    </submittedName>
</protein>
<sequence length="62" mass="7626">MPRDTCAQMDVWLWFNLYPIHKTQNFHSLTHSQRFGQGRRRERREIVGVLEQREEQPMKVEK</sequence>
<name>A0AAP0KAL6_9MAGN</name>
<gene>
    <name evidence="1" type="ORF">Scep_006494</name>
</gene>
<dbReference type="EMBL" id="JBBNAG010000003">
    <property type="protein sequence ID" value="KAK9147737.1"/>
    <property type="molecule type" value="Genomic_DNA"/>
</dbReference>
<reference evidence="1 2" key="1">
    <citation type="submission" date="2024-01" db="EMBL/GenBank/DDBJ databases">
        <title>Genome assemblies of Stephania.</title>
        <authorList>
            <person name="Yang L."/>
        </authorList>
    </citation>
    <scope>NUCLEOTIDE SEQUENCE [LARGE SCALE GENOMIC DNA]</scope>
    <source>
        <strain evidence="1">JXDWG</strain>
        <tissue evidence="1">Leaf</tissue>
    </source>
</reference>
<organism evidence="1 2">
    <name type="scientific">Stephania cephalantha</name>
    <dbReference type="NCBI Taxonomy" id="152367"/>
    <lineage>
        <taxon>Eukaryota</taxon>
        <taxon>Viridiplantae</taxon>
        <taxon>Streptophyta</taxon>
        <taxon>Embryophyta</taxon>
        <taxon>Tracheophyta</taxon>
        <taxon>Spermatophyta</taxon>
        <taxon>Magnoliopsida</taxon>
        <taxon>Ranunculales</taxon>
        <taxon>Menispermaceae</taxon>
        <taxon>Menispermoideae</taxon>
        <taxon>Cissampelideae</taxon>
        <taxon>Stephania</taxon>
    </lineage>
</organism>
<comment type="caution">
    <text evidence="1">The sequence shown here is derived from an EMBL/GenBank/DDBJ whole genome shotgun (WGS) entry which is preliminary data.</text>
</comment>
<dbReference type="Proteomes" id="UP001419268">
    <property type="component" value="Unassembled WGS sequence"/>
</dbReference>
<evidence type="ECO:0000313" key="1">
    <source>
        <dbReference type="EMBL" id="KAK9147737.1"/>
    </source>
</evidence>